<keyword evidence="3" id="KW-1185">Reference proteome</keyword>
<dbReference type="EMBL" id="LZZM01000245">
    <property type="protein sequence ID" value="OOM70035.1"/>
    <property type="molecule type" value="Genomic_DNA"/>
</dbReference>
<dbReference type="AlphaFoldDB" id="A0A1S8SXP2"/>
<dbReference type="Proteomes" id="UP000190890">
    <property type="component" value="Unassembled WGS sequence"/>
</dbReference>
<dbReference type="STRING" id="29367.CLPUN_53670"/>
<evidence type="ECO:0000313" key="3">
    <source>
        <dbReference type="Proteomes" id="UP000190890"/>
    </source>
</evidence>
<evidence type="ECO:0000256" key="1">
    <source>
        <dbReference type="SAM" id="Phobius"/>
    </source>
</evidence>
<evidence type="ECO:0008006" key="4">
    <source>
        <dbReference type="Google" id="ProtNLM"/>
    </source>
</evidence>
<dbReference type="InterPro" id="IPR006750">
    <property type="entry name" value="YdcZ"/>
</dbReference>
<organism evidence="2 3">
    <name type="scientific">Clostridium puniceum</name>
    <dbReference type="NCBI Taxonomy" id="29367"/>
    <lineage>
        <taxon>Bacteria</taxon>
        <taxon>Bacillati</taxon>
        <taxon>Bacillota</taxon>
        <taxon>Clostridia</taxon>
        <taxon>Eubacteriales</taxon>
        <taxon>Clostridiaceae</taxon>
        <taxon>Clostridium</taxon>
    </lineage>
</organism>
<protein>
    <recommendedName>
        <fullName evidence="4">DMT family transporter</fullName>
    </recommendedName>
</protein>
<comment type="caution">
    <text evidence="2">The sequence shown here is derived from an EMBL/GenBank/DDBJ whole genome shotgun (WGS) entry which is preliminary data.</text>
</comment>
<keyword evidence="1" id="KW-1133">Transmembrane helix</keyword>
<dbReference type="PANTHER" id="PTHR34821:SF3">
    <property type="entry name" value="MEMBRANE PROTEIN"/>
    <property type="match status" value="1"/>
</dbReference>
<keyword evidence="1" id="KW-0812">Transmembrane</keyword>
<reference evidence="2 3" key="1">
    <citation type="submission" date="2016-05" db="EMBL/GenBank/DDBJ databases">
        <title>Microbial solvent formation.</title>
        <authorList>
            <person name="Poehlein A."/>
            <person name="Montoya Solano J.D."/>
            <person name="Flitsch S."/>
            <person name="Krabben P."/>
            <person name="Duerre P."/>
            <person name="Daniel R."/>
        </authorList>
    </citation>
    <scope>NUCLEOTIDE SEQUENCE [LARGE SCALE GENOMIC DNA]</scope>
    <source>
        <strain evidence="2 3">DSM 2619</strain>
    </source>
</reference>
<name>A0A1S8SXP2_9CLOT</name>
<feature type="transmembrane region" description="Helical" evidence="1">
    <location>
        <begin position="121"/>
        <end position="139"/>
    </location>
</feature>
<proteinExistence type="predicted"/>
<accession>A0A1S8SXP2</accession>
<feature type="transmembrane region" description="Helical" evidence="1">
    <location>
        <begin position="92"/>
        <end position="114"/>
    </location>
</feature>
<dbReference type="Pfam" id="PF04657">
    <property type="entry name" value="DMT_YdcZ"/>
    <property type="match status" value="1"/>
</dbReference>
<dbReference type="GO" id="GO:0005886">
    <property type="term" value="C:plasma membrane"/>
    <property type="evidence" value="ECO:0007669"/>
    <property type="project" value="TreeGrafter"/>
</dbReference>
<keyword evidence="1" id="KW-0472">Membrane</keyword>
<dbReference type="RefSeq" id="WP_077850235.1">
    <property type="nucleotide sequence ID" value="NZ_LZZM01000245.1"/>
</dbReference>
<dbReference type="OrthoDB" id="9789346at2"/>
<evidence type="ECO:0000313" key="2">
    <source>
        <dbReference type="EMBL" id="OOM70035.1"/>
    </source>
</evidence>
<feature type="transmembrane region" description="Helical" evidence="1">
    <location>
        <begin position="66"/>
        <end position="86"/>
    </location>
</feature>
<sequence>MFGIICAIISGIAMSVQGVFNTRLGEKIGVWETTLLVQIIALIVSLIVFLIWGNGSYANLKEANKLYLLGGILGVVITFTVIKSVGSMGPTLGIGIILIAQLLTAALIDAFGLFGNEKISFSLNHFLGIVIMIIGIVIFKCNH</sequence>
<dbReference type="PANTHER" id="PTHR34821">
    <property type="entry name" value="INNER MEMBRANE PROTEIN YDCZ"/>
    <property type="match status" value="1"/>
</dbReference>
<gene>
    <name evidence="2" type="ORF">CLPUN_53670</name>
</gene>
<feature type="transmembrane region" description="Helical" evidence="1">
    <location>
        <begin position="34"/>
        <end position="54"/>
    </location>
</feature>